<evidence type="ECO:0000259" key="1">
    <source>
        <dbReference type="Pfam" id="PF13521"/>
    </source>
</evidence>
<dbReference type="Pfam" id="PF13521">
    <property type="entry name" value="AAA_28"/>
    <property type="match status" value="1"/>
</dbReference>
<organism evidence="2">
    <name type="scientific">Mimivirus LCMiAC02</name>
    <dbReference type="NCBI Taxonomy" id="2506609"/>
    <lineage>
        <taxon>Viruses</taxon>
        <taxon>Varidnaviria</taxon>
        <taxon>Bamfordvirae</taxon>
        <taxon>Nucleocytoviricota</taxon>
        <taxon>Megaviricetes</taxon>
        <taxon>Imitervirales</taxon>
        <taxon>Mimiviridae</taxon>
        <taxon>Klosneuvirinae</taxon>
    </lineage>
</organism>
<reference evidence="2" key="1">
    <citation type="journal article" date="2019" name="MBio">
        <title>Virus Genomes from Deep Sea Sediments Expand the Ocean Megavirome and Support Independent Origins of Viral Gigantism.</title>
        <authorList>
            <person name="Backstrom D."/>
            <person name="Yutin N."/>
            <person name="Jorgensen S.L."/>
            <person name="Dharamshi J."/>
            <person name="Homa F."/>
            <person name="Zaremba-Niedwiedzka K."/>
            <person name="Spang A."/>
            <person name="Wolf Y.I."/>
            <person name="Koonin E.V."/>
            <person name="Ettema T.J."/>
        </authorList>
    </citation>
    <scope>NUCLEOTIDE SEQUENCE</scope>
</reference>
<dbReference type="InterPro" id="IPR038727">
    <property type="entry name" value="NadR/Ttd14_AAA_dom"/>
</dbReference>
<dbReference type="EMBL" id="MK500408">
    <property type="protein sequence ID" value="QBK89139.1"/>
    <property type="molecule type" value="Genomic_DNA"/>
</dbReference>
<name>A0A481Z141_9VIRU</name>
<gene>
    <name evidence="2" type="ORF">LCMiAC02_02330</name>
</gene>
<feature type="domain" description="NadR/Ttd14 AAA" evidence="1">
    <location>
        <begin position="8"/>
        <end position="169"/>
    </location>
</feature>
<evidence type="ECO:0000313" key="2">
    <source>
        <dbReference type="EMBL" id="QBK89139.1"/>
    </source>
</evidence>
<protein>
    <submittedName>
        <fullName evidence="2">AAA domain protein</fullName>
    </submittedName>
</protein>
<dbReference type="InterPro" id="IPR027417">
    <property type="entry name" value="P-loop_NTPase"/>
</dbReference>
<proteinExistence type="predicted"/>
<sequence length="193" mass="23009">MEYKTYLINLISGPGSGKSVLAAQIYVDLKTCEKKYVVEYVQEYAKKLVWSKDFETLNNQYYVTTQQYKSLYQIVKKVEFIVTDGSILHGLYYNTLEDNTSNMEKTEKLILDYYQKFNNINIFLNRGDFEYEQQGRIQNEKEARQIDVILKRMLDKNKIPYKEFKADVKNVDQMIKYIEEYVEKNSKDIDKDI</sequence>
<accession>A0A481Z141</accession>
<dbReference type="Gene3D" id="3.40.50.300">
    <property type="entry name" value="P-loop containing nucleotide triphosphate hydrolases"/>
    <property type="match status" value="1"/>
</dbReference>